<feature type="transmembrane region" description="Helical" evidence="1">
    <location>
        <begin position="48"/>
        <end position="70"/>
    </location>
</feature>
<dbReference type="EMBL" id="JACIIX010000001">
    <property type="protein sequence ID" value="MBB6209167.1"/>
    <property type="molecule type" value="Genomic_DNA"/>
</dbReference>
<dbReference type="PANTHER" id="PTHR42941">
    <property type="entry name" value="SLL1037 PROTEIN"/>
    <property type="match status" value="1"/>
</dbReference>
<organism evidence="2 3">
    <name type="scientific">Novispirillum itersonii</name>
    <name type="common">Aquaspirillum itersonii</name>
    <dbReference type="NCBI Taxonomy" id="189"/>
    <lineage>
        <taxon>Bacteria</taxon>
        <taxon>Pseudomonadati</taxon>
        <taxon>Pseudomonadota</taxon>
        <taxon>Alphaproteobacteria</taxon>
        <taxon>Rhodospirillales</taxon>
        <taxon>Novispirillaceae</taxon>
        <taxon>Novispirillum</taxon>
    </lineage>
</organism>
<evidence type="ECO:0008006" key="4">
    <source>
        <dbReference type="Google" id="ProtNLM"/>
    </source>
</evidence>
<keyword evidence="3" id="KW-1185">Reference proteome</keyword>
<protein>
    <recommendedName>
        <fullName evidence="4">Immunogenic protein</fullName>
    </recommendedName>
</protein>
<dbReference type="InterPro" id="IPR011852">
    <property type="entry name" value="TRAP_TAXI"/>
</dbReference>
<keyword evidence="1" id="KW-1133">Transmembrane helix</keyword>
<keyword evidence="1" id="KW-0472">Membrane</keyword>
<gene>
    <name evidence="2" type="ORF">FHS48_000548</name>
</gene>
<dbReference type="Gene3D" id="3.40.190.10">
    <property type="entry name" value="Periplasmic binding protein-like II"/>
    <property type="match status" value="2"/>
</dbReference>
<dbReference type="AlphaFoldDB" id="A0A7W9ZCW7"/>
<name>A0A7W9ZCW7_NOVIT</name>
<dbReference type="Pfam" id="PF16868">
    <property type="entry name" value="NMT1_3"/>
    <property type="match status" value="1"/>
</dbReference>
<reference evidence="2 3" key="1">
    <citation type="submission" date="2020-08" db="EMBL/GenBank/DDBJ databases">
        <title>Genomic Encyclopedia of Type Strains, Phase IV (KMG-IV): sequencing the most valuable type-strain genomes for metagenomic binning, comparative biology and taxonomic classification.</title>
        <authorList>
            <person name="Goeker M."/>
        </authorList>
    </citation>
    <scope>NUCLEOTIDE SEQUENCE [LARGE SCALE GENOMIC DNA]</scope>
    <source>
        <strain evidence="2 3">DSM 11590</strain>
    </source>
</reference>
<dbReference type="CDD" id="cd13520">
    <property type="entry name" value="PBP2_TAXI_TRAP"/>
    <property type="match status" value="1"/>
</dbReference>
<evidence type="ECO:0000313" key="2">
    <source>
        <dbReference type="EMBL" id="MBB6209167.1"/>
    </source>
</evidence>
<dbReference type="SUPFAM" id="SSF53850">
    <property type="entry name" value="Periplasmic binding protein-like II"/>
    <property type="match status" value="1"/>
</dbReference>
<keyword evidence="1" id="KW-0812">Transmembrane</keyword>
<evidence type="ECO:0000256" key="1">
    <source>
        <dbReference type="SAM" id="Phobius"/>
    </source>
</evidence>
<dbReference type="RefSeq" id="WP_311769065.1">
    <property type="nucleotide sequence ID" value="NZ_JACIIX010000001.1"/>
</dbReference>
<dbReference type="NCBIfam" id="TIGR02122">
    <property type="entry name" value="TRAP_TAXI"/>
    <property type="match status" value="1"/>
</dbReference>
<sequence>MTGSIPPARRSLWQGDACSHRSSATVILPSVWWREAGLRRGRMLPGGLLGVLVALVWGAAAACLALPAMAEQAKSESAAGLENAGVRFLRIGTGPTSGTYFPVGGLIANAVSSPPGARPCDRGGSCGVPGVIAVAQSTLGSVANLESLGRSEIDMAISQTDVAFWAFTGGGLYKGTAPQQQLRSLGYLYQEAFHLVVRKGSGINSIRDLKGKRVAVGEEGSGSLVESTMILEAYGVSLKKKQFTPLYMKPGQAADALLKGDLDAFFFVAGPPTAIIARLMETTEIRILPIVGRTALKLVQDIPFLQQGLIGENLYSGIAAVPTLTVGSMLLVREDMPEDLAYQLARALWHPNNLRLYGRSHPSAAQMSPKQAVTATGIPLHPGAERYYVEAGLLPAR</sequence>
<accession>A0A7W9ZCW7</accession>
<comment type="caution">
    <text evidence="2">The sequence shown here is derived from an EMBL/GenBank/DDBJ whole genome shotgun (WGS) entry which is preliminary data.</text>
</comment>
<dbReference type="PANTHER" id="PTHR42941:SF1">
    <property type="entry name" value="SLL1037 PROTEIN"/>
    <property type="match status" value="1"/>
</dbReference>
<proteinExistence type="predicted"/>
<evidence type="ECO:0000313" key="3">
    <source>
        <dbReference type="Proteomes" id="UP000544872"/>
    </source>
</evidence>
<dbReference type="Proteomes" id="UP000544872">
    <property type="component" value="Unassembled WGS sequence"/>
</dbReference>